<reference evidence="3" key="1">
    <citation type="journal article" date="2019" name="Int. J. Syst. Evol. Microbiol.">
        <title>The Global Catalogue of Microorganisms (GCM) 10K type strain sequencing project: providing services to taxonomists for standard genome sequencing and annotation.</title>
        <authorList>
            <consortium name="The Broad Institute Genomics Platform"/>
            <consortium name="The Broad Institute Genome Sequencing Center for Infectious Disease"/>
            <person name="Wu L."/>
            <person name="Ma J."/>
        </authorList>
    </citation>
    <scope>NUCLEOTIDE SEQUENCE [LARGE SCALE GENOMIC DNA]</scope>
    <source>
        <strain evidence="3">CCUG 66188</strain>
    </source>
</reference>
<accession>A0ABW2B5I7</accession>
<proteinExistence type="predicted"/>
<feature type="chain" id="PRO_5046289612" evidence="1">
    <location>
        <begin position="19"/>
        <end position="60"/>
    </location>
</feature>
<sequence length="60" mass="5942">MTKVISLLAVLSSPQADALPQCATAQTVQGSTVYCCSLTNGQQCCSGSLDSSGKPAGCGC</sequence>
<feature type="signal peptide" evidence="1">
    <location>
        <begin position="1"/>
        <end position="18"/>
    </location>
</feature>
<dbReference type="Proteomes" id="UP001596353">
    <property type="component" value="Unassembled WGS sequence"/>
</dbReference>
<protein>
    <submittedName>
        <fullName evidence="2">Uncharacterized protein</fullName>
    </submittedName>
</protein>
<keyword evidence="1" id="KW-0732">Signal</keyword>
<name>A0ABW2B5I7_9RHOB</name>
<keyword evidence="3" id="KW-1185">Reference proteome</keyword>
<organism evidence="2 3">
    <name type="scientific">Sulfitobacter porphyrae</name>
    <dbReference type="NCBI Taxonomy" id="1246864"/>
    <lineage>
        <taxon>Bacteria</taxon>
        <taxon>Pseudomonadati</taxon>
        <taxon>Pseudomonadota</taxon>
        <taxon>Alphaproteobacteria</taxon>
        <taxon>Rhodobacterales</taxon>
        <taxon>Roseobacteraceae</taxon>
        <taxon>Sulfitobacter</taxon>
    </lineage>
</organism>
<gene>
    <name evidence="2" type="ORF">ACFQFQ_18090</name>
</gene>
<dbReference type="EMBL" id="JBHSWG010000001">
    <property type="protein sequence ID" value="MFC6760965.1"/>
    <property type="molecule type" value="Genomic_DNA"/>
</dbReference>
<comment type="caution">
    <text evidence="2">The sequence shown here is derived from an EMBL/GenBank/DDBJ whole genome shotgun (WGS) entry which is preliminary data.</text>
</comment>
<evidence type="ECO:0000256" key="1">
    <source>
        <dbReference type="SAM" id="SignalP"/>
    </source>
</evidence>
<evidence type="ECO:0000313" key="2">
    <source>
        <dbReference type="EMBL" id="MFC6760965.1"/>
    </source>
</evidence>
<evidence type="ECO:0000313" key="3">
    <source>
        <dbReference type="Proteomes" id="UP001596353"/>
    </source>
</evidence>